<feature type="domain" description="Protein-glutamine gamma-glutamyltransferase-like C-terminal" evidence="2">
    <location>
        <begin position="425"/>
        <end position="496"/>
    </location>
</feature>
<dbReference type="EMBL" id="FNHO01000002">
    <property type="protein sequence ID" value="SDM16386.1"/>
    <property type="molecule type" value="Genomic_DNA"/>
</dbReference>
<dbReference type="InterPro" id="IPR025403">
    <property type="entry name" value="TgpA-like_C"/>
</dbReference>
<feature type="transmembrane region" description="Helical" evidence="1">
    <location>
        <begin position="204"/>
        <end position="227"/>
    </location>
</feature>
<accession>A0A8D3Y349</accession>
<dbReference type="EMBL" id="CP007511">
    <property type="protein sequence ID" value="AJE16391.1"/>
    <property type="molecule type" value="Genomic_DNA"/>
</dbReference>
<evidence type="ECO:0000259" key="2">
    <source>
        <dbReference type="Pfam" id="PF13559"/>
    </source>
</evidence>
<feature type="transmembrane region" description="Helical" evidence="1">
    <location>
        <begin position="151"/>
        <end position="175"/>
    </location>
</feature>
<keyword evidence="1" id="KW-1133">Transmembrane helix</keyword>
<reference evidence="4 6" key="2">
    <citation type="submission" date="2016-10" db="EMBL/GenBank/DDBJ databases">
        <authorList>
            <person name="Varghese N."/>
            <person name="Submissions S."/>
        </authorList>
    </citation>
    <scope>NUCLEOTIDE SEQUENCE [LARGE SCALE GENOMIC DNA]</scope>
    <source>
        <strain evidence="4 6">DSM 6083</strain>
    </source>
</reference>
<sequence>MRLTETTMAVRPRSNWEALDIGTLLARRHAFVLLAGWASITLPIFVLLSLAFWEQPGVAVLLFWWLKPLFERLPLHVLSQALFGEAPSLRQSLRAWPGLLRHQWLPSLTWRRLSMTRSFDLPVLQLEQLAGRERSRRLATLHRHSARTARWLTLVGVHLEGLLWLGLAALLLLLLPSQALQQLSWQELLLGDHDWLWLEHLSNLLYVLGLIIWEPIYVACGFSLYLNRRTRLEAWDIELSFRRLRQRLLPGLLLAPLAFSLCLAGAPDRALADDSPAAAPSLASPADDPLSRDAASERIQALLEQPPFHQHETVTRWRLGDEPQSPSTGWLDHWSLGGLRPFAEQLATVVEVLFWTLLVLGVAALAWRYRQWLRVFGWRPPANAAAAGPERLLGLEIAPQSLPDDVAGEAEQLWAEHPRAAVSLLYRALLSRLLHDYGLPLHAAHTETEVLQCVQTLGAPELRAYTDTLTRHWLRLAYGHLPIGADARDQLCGGWRALFEGARPS</sequence>
<evidence type="ECO:0000313" key="3">
    <source>
        <dbReference type="EMBL" id="AJE16391.1"/>
    </source>
</evidence>
<dbReference type="Pfam" id="PF13559">
    <property type="entry name" value="DUF4129"/>
    <property type="match status" value="1"/>
</dbReference>
<evidence type="ECO:0000313" key="6">
    <source>
        <dbReference type="Proteomes" id="UP000182276"/>
    </source>
</evidence>
<feature type="transmembrane region" description="Helical" evidence="1">
    <location>
        <begin position="248"/>
        <end position="266"/>
    </location>
</feature>
<dbReference type="RefSeq" id="WP_043221612.1">
    <property type="nucleotide sequence ID" value="NZ_CP007511.1"/>
</dbReference>
<dbReference type="GeneID" id="77261319"/>
<protein>
    <submittedName>
        <fullName evidence="3">Membrane protein</fullName>
    </submittedName>
</protein>
<proteinExistence type="predicted"/>
<evidence type="ECO:0000313" key="4">
    <source>
        <dbReference type="EMBL" id="SDM16386.1"/>
    </source>
</evidence>
<reference evidence="5" key="1">
    <citation type="submission" date="2014-03" db="EMBL/GenBank/DDBJ databases">
        <title>Complete genome of Pseudomonas balearica DSM 6083T, a sewage water isolate from an enrichment with 2-methylnaphthalene.</title>
        <authorList>
            <person name="Salva-Serra F."/>
            <person name="Jaen-Luchoro D."/>
            <person name="Busquets A."/>
            <person name="Pena A."/>
            <person name="Gomila M."/>
            <person name="Bosch R."/>
            <person name="Nogales B."/>
            <person name="Garcia-Valdes E."/>
            <person name="Lalucat J."/>
            <person name="Bennasar A."/>
        </authorList>
    </citation>
    <scope>NUCLEOTIDE SEQUENCE [LARGE SCALE GENOMIC DNA]</scope>
    <source>
        <strain evidence="5">DSM 6083</strain>
    </source>
</reference>
<name>A0A8D3Y349_9GAMM</name>
<feature type="transmembrane region" description="Helical" evidence="1">
    <location>
        <begin position="30"/>
        <end position="53"/>
    </location>
</feature>
<gene>
    <name evidence="3" type="ORF">CL52_15615</name>
    <name evidence="4" type="ORF">SAMN05660875_102612</name>
</gene>
<dbReference type="KEGG" id="pbm:CL52_15615"/>
<dbReference type="Proteomes" id="UP000031271">
    <property type="component" value="Chromosome"/>
</dbReference>
<keyword evidence="6" id="KW-1185">Reference proteome</keyword>
<dbReference type="Proteomes" id="UP000182276">
    <property type="component" value="Unassembled WGS sequence"/>
</dbReference>
<reference evidence="3 5" key="3">
    <citation type="journal article" name="Genome Announc.">
        <title>Complete Genome Sequence of Pseudomonas balearica DSM 6083T.</title>
        <authorList>
            <person name="Bennasar-Figueras A."/>
            <person name="Salva-Serra F."/>
            <person name="Jaen-Luchoro D."/>
            <person name="Segui C."/>
            <person name="Aliaga F."/>
            <person name="Busquets A."/>
            <person name="Gomila M."/>
            <person name="Moore E.R."/>
            <person name="Lalucat J."/>
        </authorList>
    </citation>
    <scope>NUCLEOTIDE SEQUENCE [LARGE SCALE GENOMIC DNA]</scope>
    <source>
        <strain evidence="5">DSM 6083</strain>
        <strain evidence="3">DSM6083</strain>
    </source>
</reference>
<evidence type="ECO:0000256" key="1">
    <source>
        <dbReference type="SAM" id="Phobius"/>
    </source>
</evidence>
<keyword evidence="1" id="KW-0472">Membrane</keyword>
<organism evidence="3 5">
    <name type="scientific">Stutzerimonas balearica DSM 6083</name>
    <dbReference type="NCBI Taxonomy" id="1123016"/>
    <lineage>
        <taxon>Bacteria</taxon>
        <taxon>Pseudomonadati</taxon>
        <taxon>Pseudomonadota</taxon>
        <taxon>Gammaproteobacteria</taxon>
        <taxon>Pseudomonadales</taxon>
        <taxon>Pseudomonadaceae</taxon>
        <taxon>Stutzerimonas</taxon>
    </lineage>
</organism>
<feature type="transmembrane region" description="Helical" evidence="1">
    <location>
        <begin position="346"/>
        <end position="367"/>
    </location>
</feature>
<dbReference type="AlphaFoldDB" id="A0A8D3Y349"/>
<evidence type="ECO:0000313" key="5">
    <source>
        <dbReference type="Proteomes" id="UP000031271"/>
    </source>
</evidence>
<keyword evidence="1" id="KW-0812">Transmembrane</keyword>